<organism evidence="2 3">
    <name type="scientific">Streptomyces olivaceus</name>
    <dbReference type="NCBI Taxonomy" id="47716"/>
    <lineage>
        <taxon>Bacteria</taxon>
        <taxon>Bacillati</taxon>
        <taxon>Actinomycetota</taxon>
        <taxon>Actinomycetes</taxon>
        <taxon>Kitasatosporales</taxon>
        <taxon>Streptomycetaceae</taxon>
        <taxon>Streptomyces</taxon>
    </lineage>
</organism>
<protein>
    <submittedName>
        <fullName evidence="2">Uncharacterized protein</fullName>
    </submittedName>
</protein>
<proteinExistence type="predicted"/>
<dbReference type="RefSeq" id="WP_123937881.1">
    <property type="nucleotide sequence ID" value="NZ_JAHSST010000007.1"/>
</dbReference>
<name>A0ABS7W5U1_STROV</name>
<dbReference type="EMBL" id="JAHSTP010000007">
    <property type="protein sequence ID" value="MBZ6153331.1"/>
    <property type="molecule type" value="Genomic_DNA"/>
</dbReference>
<sequence>MQDIIHRLQRRGWTPDGPVEQISDGPGEMSMGSAEAGDWEVLLGTAPVPEEAEQAYAPNKGAVTVSASAQCGPAENPLKKKSAD</sequence>
<evidence type="ECO:0000313" key="2">
    <source>
        <dbReference type="EMBL" id="MBZ6153331.1"/>
    </source>
</evidence>
<gene>
    <name evidence="2" type="ORF">KVH32_19540</name>
</gene>
<evidence type="ECO:0000256" key="1">
    <source>
        <dbReference type="SAM" id="MobiDB-lite"/>
    </source>
</evidence>
<feature type="region of interest" description="Disordered" evidence="1">
    <location>
        <begin position="1"/>
        <end position="33"/>
    </location>
</feature>
<reference evidence="2 3" key="1">
    <citation type="submission" date="2021-06" db="EMBL/GenBank/DDBJ databases">
        <title>Ecological speciation of a Streptomyces species isolated from different habitats and geographic origins.</title>
        <authorList>
            <person name="Wang J."/>
        </authorList>
    </citation>
    <scope>NUCLEOTIDE SEQUENCE [LARGE SCALE GENOMIC DNA]</scope>
    <source>
        <strain evidence="2 3">FXJ8.012</strain>
    </source>
</reference>
<keyword evidence="3" id="KW-1185">Reference proteome</keyword>
<accession>A0ABS7W5U1</accession>
<evidence type="ECO:0000313" key="3">
    <source>
        <dbReference type="Proteomes" id="UP000758701"/>
    </source>
</evidence>
<dbReference type="Proteomes" id="UP000758701">
    <property type="component" value="Unassembled WGS sequence"/>
</dbReference>
<comment type="caution">
    <text evidence="2">The sequence shown here is derived from an EMBL/GenBank/DDBJ whole genome shotgun (WGS) entry which is preliminary data.</text>
</comment>